<sequence length="60" mass="7167">KLFTRLYCQFQKFTICTHMKSPQQLQIRHSNNYPLDACWQTLEHGRSPGNWINFSLLLVN</sequence>
<evidence type="ECO:0000313" key="2">
    <source>
        <dbReference type="Proteomes" id="UP001202328"/>
    </source>
</evidence>
<reference evidence="1" key="1">
    <citation type="submission" date="2022-04" db="EMBL/GenBank/DDBJ databases">
        <title>A functionally conserved STORR gene fusion in Papaver species that diverged 16.8 million years ago.</title>
        <authorList>
            <person name="Catania T."/>
        </authorList>
    </citation>
    <scope>NUCLEOTIDE SEQUENCE</scope>
    <source>
        <strain evidence="1">S-188037</strain>
    </source>
</reference>
<feature type="non-terminal residue" evidence="1">
    <location>
        <position position="1"/>
    </location>
</feature>
<comment type="caution">
    <text evidence="1">The sequence shown here is derived from an EMBL/GenBank/DDBJ whole genome shotgun (WGS) entry which is preliminary data.</text>
</comment>
<feature type="non-terminal residue" evidence="1">
    <location>
        <position position="60"/>
    </location>
</feature>
<evidence type="ECO:0000313" key="1">
    <source>
        <dbReference type="EMBL" id="KAI3909791.1"/>
    </source>
</evidence>
<protein>
    <submittedName>
        <fullName evidence="1">Uncharacterized protein</fullName>
    </submittedName>
</protein>
<organism evidence="1 2">
    <name type="scientific">Papaver atlanticum</name>
    <dbReference type="NCBI Taxonomy" id="357466"/>
    <lineage>
        <taxon>Eukaryota</taxon>
        <taxon>Viridiplantae</taxon>
        <taxon>Streptophyta</taxon>
        <taxon>Embryophyta</taxon>
        <taxon>Tracheophyta</taxon>
        <taxon>Spermatophyta</taxon>
        <taxon>Magnoliopsida</taxon>
        <taxon>Ranunculales</taxon>
        <taxon>Papaveraceae</taxon>
        <taxon>Papaveroideae</taxon>
        <taxon>Papaver</taxon>
    </lineage>
</organism>
<name>A0AAD4XH04_9MAGN</name>
<keyword evidence="2" id="KW-1185">Reference proteome</keyword>
<dbReference type="EMBL" id="JAJJMB010010315">
    <property type="protein sequence ID" value="KAI3909791.1"/>
    <property type="molecule type" value="Genomic_DNA"/>
</dbReference>
<dbReference type="Proteomes" id="UP001202328">
    <property type="component" value="Unassembled WGS sequence"/>
</dbReference>
<proteinExistence type="predicted"/>
<gene>
    <name evidence="1" type="ORF">MKW98_014208</name>
</gene>
<accession>A0AAD4XH04</accession>
<dbReference type="AlphaFoldDB" id="A0AAD4XH04"/>